<keyword evidence="8" id="KW-1185">Reference proteome</keyword>
<proteinExistence type="predicted"/>
<reference evidence="7" key="1">
    <citation type="submission" date="2021-06" db="EMBL/GenBank/DDBJ databases">
        <authorList>
            <person name="Hodson N. C."/>
            <person name="Mongue J. A."/>
            <person name="Jaron S. K."/>
        </authorList>
    </citation>
    <scope>NUCLEOTIDE SEQUENCE</scope>
</reference>
<feature type="non-terminal residue" evidence="7">
    <location>
        <position position="97"/>
    </location>
</feature>
<name>A0A8J2KEV9_9HEXA</name>
<dbReference type="OrthoDB" id="288203at2759"/>
<keyword evidence="2" id="KW-0812">Transmembrane</keyword>
<sequence>MSCRSVTVMKDTFVPDIETESCTTNDSLEPESDQQHKEPKPRRSFLGKLLRRRIPIIKWLPSYKKNYLINDAIAGITVGLTVVPQSMGFAALAGLTP</sequence>
<dbReference type="EMBL" id="CAJVCH010290525">
    <property type="protein sequence ID" value="CAG7785160.1"/>
    <property type="molecule type" value="Genomic_DNA"/>
</dbReference>
<evidence type="ECO:0000256" key="1">
    <source>
        <dbReference type="ARBA" id="ARBA00004141"/>
    </source>
</evidence>
<dbReference type="InterPro" id="IPR011547">
    <property type="entry name" value="SLC26A/SulP_dom"/>
</dbReference>
<comment type="caution">
    <text evidence="7">The sequence shown here is derived from an EMBL/GenBank/DDBJ whole genome shotgun (WGS) entry which is preliminary data.</text>
</comment>
<evidence type="ECO:0000256" key="4">
    <source>
        <dbReference type="ARBA" id="ARBA00023136"/>
    </source>
</evidence>
<evidence type="ECO:0000256" key="2">
    <source>
        <dbReference type="ARBA" id="ARBA00022692"/>
    </source>
</evidence>
<dbReference type="AlphaFoldDB" id="A0A8J2KEV9"/>
<evidence type="ECO:0000313" key="8">
    <source>
        <dbReference type="Proteomes" id="UP000708208"/>
    </source>
</evidence>
<accession>A0A8J2KEV9</accession>
<feature type="domain" description="SLC26A/SulP transporter" evidence="6">
    <location>
        <begin position="68"/>
        <end position="97"/>
    </location>
</feature>
<dbReference type="PANTHER" id="PTHR11814">
    <property type="entry name" value="SULFATE TRANSPORTER"/>
    <property type="match status" value="1"/>
</dbReference>
<evidence type="ECO:0000259" key="6">
    <source>
        <dbReference type="Pfam" id="PF00916"/>
    </source>
</evidence>
<keyword evidence="3" id="KW-1133">Transmembrane helix</keyword>
<comment type="subcellular location">
    <subcellularLocation>
        <location evidence="1">Membrane</location>
        <topology evidence="1">Multi-pass membrane protein</topology>
    </subcellularLocation>
</comment>
<dbReference type="InterPro" id="IPR001902">
    <property type="entry name" value="SLC26A/SulP_fam"/>
</dbReference>
<evidence type="ECO:0000256" key="5">
    <source>
        <dbReference type="SAM" id="MobiDB-lite"/>
    </source>
</evidence>
<dbReference type="GO" id="GO:0055085">
    <property type="term" value="P:transmembrane transport"/>
    <property type="evidence" value="ECO:0007669"/>
    <property type="project" value="InterPro"/>
</dbReference>
<protein>
    <recommendedName>
        <fullName evidence="6">SLC26A/SulP transporter domain-containing protein</fullName>
    </recommendedName>
</protein>
<keyword evidence="4" id="KW-0472">Membrane</keyword>
<feature type="region of interest" description="Disordered" evidence="5">
    <location>
        <begin position="19"/>
        <end position="42"/>
    </location>
</feature>
<organism evidence="7 8">
    <name type="scientific">Allacma fusca</name>
    <dbReference type="NCBI Taxonomy" id="39272"/>
    <lineage>
        <taxon>Eukaryota</taxon>
        <taxon>Metazoa</taxon>
        <taxon>Ecdysozoa</taxon>
        <taxon>Arthropoda</taxon>
        <taxon>Hexapoda</taxon>
        <taxon>Collembola</taxon>
        <taxon>Symphypleona</taxon>
        <taxon>Sminthuridae</taxon>
        <taxon>Allacma</taxon>
    </lineage>
</organism>
<dbReference type="Pfam" id="PF00916">
    <property type="entry name" value="Sulfate_transp"/>
    <property type="match status" value="1"/>
</dbReference>
<evidence type="ECO:0000313" key="7">
    <source>
        <dbReference type="EMBL" id="CAG7785160.1"/>
    </source>
</evidence>
<evidence type="ECO:0000256" key="3">
    <source>
        <dbReference type="ARBA" id="ARBA00022989"/>
    </source>
</evidence>
<gene>
    <name evidence="7" type="ORF">AFUS01_LOCUS23802</name>
</gene>
<dbReference type="GO" id="GO:0016020">
    <property type="term" value="C:membrane"/>
    <property type="evidence" value="ECO:0007669"/>
    <property type="project" value="UniProtKB-SubCell"/>
</dbReference>
<dbReference type="Proteomes" id="UP000708208">
    <property type="component" value="Unassembled WGS sequence"/>
</dbReference>